<sequence>MEDLKKELQSLRELLDQGLESLEITMAQAFVRQEAQAKEHFEERVAEIDEMTSAATQRHERMMKAMDAIEDRASSAPRTVH</sequence>
<dbReference type="GO" id="GO:0004519">
    <property type="term" value="F:endonuclease activity"/>
    <property type="evidence" value="ECO:0007669"/>
    <property type="project" value="UniProtKB-KW"/>
</dbReference>
<dbReference type="Proteomes" id="UP000535182">
    <property type="component" value="Unassembled WGS sequence"/>
</dbReference>
<evidence type="ECO:0000313" key="1">
    <source>
        <dbReference type="EMBL" id="MBB5329409.1"/>
    </source>
</evidence>
<keyword evidence="1" id="KW-0540">Nuclease</keyword>
<proteinExistence type="predicted"/>
<dbReference type="RefSeq" id="WP_183977844.1">
    <property type="nucleotide sequence ID" value="NZ_JACHEB010000006.1"/>
</dbReference>
<dbReference type="EMBL" id="JACHEB010000006">
    <property type="protein sequence ID" value="MBB5329409.1"/>
    <property type="molecule type" value="Genomic_DNA"/>
</dbReference>
<keyword evidence="1" id="KW-0378">Hydrolase</keyword>
<keyword evidence="1" id="KW-0255">Endonuclease</keyword>
<keyword evidence="2" id="KW-1185">Reference proteome</keyword>
<dbReference type="AlphaFoldDB" id="A0A9X0U4H7"/>
<name>A0A9X0U4H7_9BACT</name>
<organism evidence="1 2">
    <name type="scientific">Tunturiibacter gelidiferens</name>
    <dbReference type="NCBI Taxonomy" id="3069689"/>
    <lineage>
        <taxon>Bacteria</taxon>
        <taxon>Pseudomonadati</taxon>
        <taxon>Acidobacteriota</taxon>
        <taxon>Terriglobia</taxon>
        <taxon>Terriglobales</taxon>
        <taxon>Acidobacteriaceae</taxon>
        <taxon>Tunturiibacter</taxon>
    </lineage>
</organism>
<reference evidence="1 2" key="1">
    <citation type="submission" date="2020-08" db="EMBL/GenBank/DDBJ databases">
        <title>Genomic Encyclopedia of Type Strains, Phase IV (KMG-V): Genome sequencing to study the core and pangenomes of soil and plant-associated prokaryotes.</title>
        <authorList>
            <person name="Whitman W."/>
        </authorList>
    </citation>
    <scope>NUCLEOTIDE SEQUENCE [LARGE SCALE GENOMIC DNA]</scope>
    <source>
        <strain evidence="1 2">X5P2</strain>
    </source>
</reference>
<comment type="caution">
    <text evidence="1">The sequence shown here is derived from an EMBL/GenBank/DDBJ whole genome shotgun (WGS) entry which is preliminary data.</text>
</comment>
<evidence type="ECO:0000313" key="2">
    <source>
        <dbReference type="Proteomes" id="UP000535182"/>
    </source>
</evidence>
<gene>
    <name evidence="1" type="ORF">HDF14_003027</name>
</gene>
<protein>
    <submittedName>
        <fullName evidence="1">DsDNA-specific endonuclease/ATPase MutS2</fullName>
    </submittedName>
</protein>
<accession>A0A9X0U4H7</accession>